<organism evidence="1">
    <name type="scientific">marine metagenome</name>
    <dbReference type="NCBI Taxonomy" id="408172"/>
    <lineage>
        <taxon>unclassified sequences</taxon>
        <taxon>metagenomes</taxon>
        <taxon>ecological metagenomes</taxon>
    </lineage>
</organism>
<evidence type="ECO:0000313" key="1">
    <source>
        <dbReference type="EMBL" id="SVB76442.1"/>
    </source>
</evidence>
<gene>
    <name evidence="1" type="ORF">METZ01_LOCUS229296</name>
</gene>
<dbReference type="EMBL" id="UINC01056424">
    <property type="protein sequence ID" value="SVB76442.1"/>
    <property type="molecule type" value="Genomic_DNA"/>
</dbReference>
<sequence>MTKYRLILGTTGAMYESDTLLGLMIEIFRHRLYHLRKDGQWID</sequence>
<reference evidence="1" key="1">
    <citation type="submission" date="2018-05" db="EMBL/GenBank/DDBJ databases">
        <authorList>
            <person name="Lanie J.A."/>
            <person name="Ng W.-L."/>
            <person name="Kazmierczak K.M."/>
            <person name="Andrzejewski T.M."/>
            <person name="Davidsen T.M."/>
            <person name="Wayne K.J."/>
            <person name="Tettelin H."/>
            <person name="Glass J.I."/>
            <person name="Rusch D."/>
            <person name="Podicherti R."/>
            <person name="Tsui H.-C.T."/>
            <person name="Winkler M.E."/>
        </authorList>
    </citation>
    <scope>NUCLEOTIDE SEQUENCE</scope>
</reference>
<protein>
    <submittedName>
        <fullName evidence="1">Uncharacterized protein</fullName>
    </submittedName>
</protein>
<accession>A0A382GNH0</accession>
<dbReference type="AlphaFoldDB" id="A0A382GNH0"/>
<proteinExistence type="predicted"/>
<name>A0A382GNH0_9ZZZZ</name>